<feature type="transmembrane region" description="Helical" evidence="1">
    <location>
        <begin position="7"/>
        <end position="32"/>
    </location>
</feature>
<reference evidence="2 3" key="1">
    <citation type="journal article" date="2019" name="Int. J. Syst. Evol. Microbiol.">
        <title>The Global Catalogue of Microorganisms (GCM) 10K type strain sequencing project: providing services to taxonomists for standard genome sequencing and annotation.</title>
        <authorList>
            <consortium name="The Broad Institute Genomics Platform"/>
            <consortium name="The Broad Institute Genome Sequencing Center for Infectious Disease"/>
            <person name="Wu L."/>
            <person name="Ma J."/>
        </authorList>
    </citation>
    <scope>NUCLEOTIDE SEQUENCE [LARGE SCALE GENOMIC DNA]</scope>
    <source>
        <strain evidence="2 3">JCM 16327</strain>
    </source>
</reference>
<dbReference type="EMBL" id="BAAADU010000002">
    <property type="protein sequence ID" value="GAA0649307.1"/>
    <property type="molecule type" value="Genomic_DNA"/>
</dbReference>
<accession>A0AAV3T0K9</accession>
<dbReference type="RefSeq" id="WP_227261294.1">
    <property type="nucleotide sequence ID" value="NZ_BAAADU010000002.1"/>
</dbReference>
<feature type="transmembrane region" description="Helical" evidence="1">
    <location>
        <begin position="44"/>
        <end position="66"/>
    </location>
</feature>
<name>A0AAV3T0K9_9EURY</name>
<keyword evidence="1" id="KW-1133">Transmembrane helix</keyword>
<gene>
    <name evidence="2" type="ORF">GCM10009019_10010</name>
</gene>
<keyword evidence="1" id="KW-0472">Membrane</keyword>
<evidence type="ECO:0000313" key="2">
    <source>
        <dbReference type="EMBL" id="GAA0649307.1"/>
    </source>
</evidence>
<keyword evidence="3" id="KW-1185">Reference proteome</keyword>
<proteinExistence type="predicted"/>
<evidence type="ECO:0000313" key="3">
    <source>
        <dbReference type="Proteomes" id="UP001500194"/>
    </source>
</evidence>
<dbReference type="Proteomes" id="UP001500194">
    <property type="component" value="Unassembled WGS sequence"/>
</dbReference>
<protein>
    <submittedName>
        <fullName evidence="2">Uncharacterized protein</fullName>
    </submittedName>
</protein>
<dbReference type="GeneID" id="68571873"/>
<keyword evidence="1" id="KW-0812">Transmembrane</keyword>
<sequence length="70" mass="7339">MRLRDRLVTAAVVTLVATLCGFVVMGTTRGFVGYRTARLLSVPFIALAAASAVYAFSVSVLVYAGVLDLG</sequence>
<evidence type="ECO:0000256" key="1">
    <source>
        <dbReference type="SAM" id="Phobius"/>
    </source>
</evidence>
<dbReference type="AlphaFoldDB" id="A0AAV3T0K9"/>
<comment type="caution">
    <text evidence="2">The sequence shown here is derived from an EMBL/GenBank/DDBJ whole genome shotgun (WGS) entry which is preliminary data.</text>
</comment>
<organism evidence="2 3">
    <name type="scientific">Salarchaeum japonicum</name>
    <dbReference type="NCBI Taxonomy" id="555573"/>
    <lineage>
        <taxon>Archaea</taxon>
        <taxon>Methanobacteriati</taxon>
        <taxon>Methanobacteriota</taxon>
        <taxon>Stenosarchaea group</taxon>
        <taxon>Halobacteria</taxon>
        <taxon>Halobacteriales</taxon>
        <taxon>Halobacteriaceae</taxon>
    </lineage>
</organism>